<dbReference type="SMART" id="SM00666">
    <property type="entry name" value="PB1"/>
    <property type="match status" value="1"/>
</dbReference>
<dbReference type="InterPro" id="IPR056893">
    <property type="entry name" value="UBA_Nbr1_C"/>
</dbReference>
<dbReference type="GO" id="GO:0008270">
    <property type="term" value="F:zinc ion binding"/>
    <property type="evidence" value="ECO:0007669"/>
    <property type="project" value="UniProtKB-KW"/>
</dbReference>
<dbReference type="SMART" id="SM00291">
    <property type="entry name" value="ZnF_ZZ"/>
    <property type="match status" value="1"/>
</dbReference>
<name>A0AAN9IA94_CLITE</name>
<dbReference type="Pfam" id="PF24932">
    <property type="entry name" value="UBA_NBR1_C"/>
    <property type="match status" value="2"/>
</dbReference>
<evidence type="ECO:0000256" key="10">
    <source>
        <dbReference type="ARBA" id="ARBA00023006"/>
    </source>
</evidence>
<dbReference type="PROSITE" id="PS50135">
    <property type="entry name" value="ZF_ZZ_2"/>
    <property type="match status" value="1"/>
</dbReference>
<feature type="domain" description="PB1" evidence="16">
    <location>
        <begin position="4"/>
        <end position="89"/>
    </location>
</feature>
<keyword evidence="10" id="KW-0072">Autophagy</keyword>
<dbReference type="Pfam" id="PF00564">
    <property type="entry name" value="PB1"/>
    <property type="match status" value="1"/>
</dbReference>
<comment type="caution">
    <text evidence="17">The sequence shown here is derived from an EMBL/GenBank/DDBJ whole genome shotgun (WGS) entry which is preliminary data.</text>
</comment>
<keyword evidence="6" id="KW-0479">Metal-binding</keyword>
<feature type="compositionally biased region" description="Polar residues" evidence="13">
    <location>
        <begin position="219"/>
        <end position="235"/>
    </location>
</feature>
<gene>
    <name evidence="17" type="ORF">RJT34_33253</name>
</gene>
<proteinExistence type="predicted"/>
<dbReference type="InterPro" id="IPR032350">
    <property type="entry name" value="Nbr1_FW"/>
</dbReference>
<dbReference type="PROSITE" id="PS50030">
    <property type="entry name" value="UBA"/>
    <property type="match status" value="1"/>
</dbReference>
<dbReference type="InterPro" id="IPR015940">
    <property type="entry name" value="UBA"/>
</dbReference>
<dbReference type="PROSITE" id="PS51745">
    <property type="entry name" value="PB1"/>
    <property type="match status" value="1"/>
</dbReference>
<reference evidence="17 18" key="1">
    <citation type="submission" date="2024-01" db="EMBL/GenBank/DDBJ databases">
        <title>The genomes of 5 underutilized Papilionoideae crops provide insights into root nodulation and disease resistance.</title>
        <authorList>
            <person name="Yuan L."/>
        </authorList>
    </citation>
    <scope>NUCLEOTIDE SEQUENCE [LARGE SCALE GENOMIC DNA]</scope>
    <source>
        <strain evidence="17">LY-2023</strain>
        <tissue evidence="17">Leaf</tissue>
    </source>
</reference>
<evidence type="ECO:0000256" key="12">
    <source>
        <dbReference type="PROSITE-ProRule" id="PRU00228"/>
    </source>
</evidence>
<dbReference type="Gene3D" id="3.10.20.90">
    <property type="entry name" value="Phosphatidylinositol 3-kinase Catalytic Subunit, Chain A, domain 1"/>
    <property type="match status" value="1"/>
</dbReference>
<dbReference type="Gene3D" id="1.10.8.10">
    <property type="entry name" value="DNA helicase RuvA subunit, C-terminal domain"/>
    <property type="match status" value="2"/>
</dbReference>
<keyword evidence="11" id="KW-0968">Cytoplasmic vesicle</keyword>
<dbReference type="GO" id="GO:0005776">
    <property type="term" value="C:autophagosome"/>
    <property type="evidence" value="ECO:0007669"/>
    <property type="project" value="UniProtKB-SubCell"/>
</dbReference>
<evidence type="ECO:0000256" key="2">
    <source>
        <dbReference type="ARBA" id="ARBA00004419"/>
    </source>
</evidence>
<dbReference type="SUPFAM" id="SSF46934">
    <property type="entry name" value="UBA-like"/>
    <property type="match status" value="1"/>
</dbReference>
<dbReference type="Pfam" id="PF16158">
    <property type="entry name" value="N_BRCA1_IG"/>
    <property type="match status" value="1"/>
</dbReference>
<dbReference type="SUPFAM" id="SSF54277">
    <property type="entry name" value="CAD &amp; PB1 domains"/>
    <property type="match status" value="1"/>
</dbReference>
<dbReference type="InterPro" id="IPR013783">
    <property type="entry name" value="Ig-like_fold"/>
</dbReference>
<feature type="compositionally biased region" description="Basic and acidic residues" evidence="13">
    <location>
        <begin position="300"/>
        <end position="309"/>
    </location>
</feature>
<keyword evidence="8" id="KW-0862">Zinc</keyword>
<keyword evidence="9" id="KW-0653">Protein transport</keyword>
<feature type="region of interest" description="Disordered" evidence="13">
    <location>
        <begin position="282"/>
        <end position="333"/>
    </location>
</feature>
<dbReference type="InterPro" id="IPR000270">
    <property type="entry name" value="PB1_dom"/>
</dbReference>
<feature type="region of interest" description="Disordered" evidence="13">
    <location>
        <begin position="203"/>
        <end position="235"/>
    </location>
</feature>
<dbReference type="FunFam" id="2.60.40.10:FF:000199">
    <property type="entry name" value="next to BRCA1 gene 1 protein-like"/>
    <property type="match status" value="1"/>
</dbReference>
<dbReference type="InterPro" id="IPR000433">
    <property type="entry name" value="Znf_ZZ"/>
</dbReference>
<dbReference type="AlphaFoldDB" id="A0AAN9IA94"/>
<dbReference type="Gene3D" id="3.30.60.90">
    <property type="match status" value="1"/>
</dbReference>
<dbReference type="Pfam" id="PF00569">
    <property type="entry name" value="ZZ"/>
    <property type="match status" value="1"/>
</dbReference>
<evidence type="ECO:0000259" key="15">
    <source>
        <dbReference type="PROSITE" id="PS50135"/>
    </source>
</evidence>
<evidence type="ECO:0008006" key="19">
    <source>
        <dbReference type="Google" id="ProtNLM"/>
    </source>
</evidence>
<evidence type="ECO:0000256" key="3">
    <source>
        <dbReference type="ARBA" id="ARBA00011726"/>
    </source>
</evidence>
<dbReference type="Gene3D" id="2.60.40.10">
    <property type="entry name" value="Immunoglobulins"/>
    <property type="match status" value="1"/>
</dbReference>
<keyword evidence="18" id="KW-1185">Reference proteome</keyword>
<feature type="compositionally biased region" description="Low complexity" evidence="13">
    <location>
        <begin position="312"/>
        <end position="333"/>
    </location>
</feature>
<evidence type="ECO:0000256" key="5">
    <source>
        <dbReference type="ARBA" id="ARBA00022554"/>
    </source>
</evidence>
<dbReference type="CDD" id="cd14947">
    <property type="entry name" value="NBR1_like"/>
    <property type="match status" value="1"/>
</dbReference>
<evidence type="ECO:0000313" key="17">
    <source>
        <dbReference type="EMBL" id="KAK7265631.1"/>
    </source>
</evidence>
<keyword evidence="5" id="KW-0926">Vacuole</keyword>
<evidence type="ECO:0000256" key="8">
    <source>
        <dbReference type="ARBA" id="ARBA00022833"/>
    </source>
</evidence>
<keyword evidence="7 12" id="KW-0863">Zinc-finger</keyword>
<dbReference type="GO" id="GO:0031410">
    <property type="term" value="C:cytoplasmic vesicle"/>
    <property type="evidence" value="ECO:0007669"/>
    <property type="project" value="UniProtKB-KW"/>
</dbReference>
<dbReference type="InterPro" id="IPR043145">
    <property type="entry name" value="Znf_ZZ_sf"/>
</dbReference>
<evidence type="ECO:0000259" key="14">
    <source>
        <dbReference type="PROSITE" id="PS50030"/>
    </source>
</evidence>
<evidence type="ECO:0000256" key="4">
    <source>
        <dbReference type="ARBA" id="ARBA00022448"/>
    </source>
</evidence>
<organism evidence="17 18">
    <name type="scientific">Clitoria ternatea</name>
    <name type="common">Butterfly pea</name>
    <dbReference type="NCBI Taxonomy" id="43366"/>
    <lineage>
        <taxon>Eukaryota</taxon>
        <taxon>Viridiplantae</taxon>
        <taxon>Streptophyta</taxon>
        <taxon>Embryophyta</taxon>
        <taxon>Tracheophyta</taxon>
        <taxon>Spermatophyta</taxon>
        <taxon>Magnoliopsida</taxon>
        <taxon>eudicotyledons</taxon>
        <taxon>Gunneridae</taxon>
        <taxon>Pentapetalae</taxon>
        <taxon>rosids</taxon>
        <taxon>fabids</taxon>
        <taxon>Fabales</taxon>
        <taxon>Fabaceae</taxon>
        <taxon>Papilionoideae</taxon>
        <taxon>50 kb inversion clade</taxon>
        <taxon>NPAAA clade</taxon>
        <taxon>indigoferoid/millettioid clade</taxon>
        <taxon>Phaseoleae</taxon>
        <taxon>Clitoria</taxon>
    </lineage>
</organism>
<dbReference type="FunFam" id="1.10.8.10:FF:000085">
    <property type="entry name" value="protein NBR1 homolog"/>
    <property type="match status" value="1"/>
</dbReference>
<feature type="domain" description="ZZ-type" evidence="15">
    <location>
        <begin position="382"/>
        <end position="432"/>
    </location>
</feature>
<dbReference type="PANTHER" id="PTHR20930">
    <property type="entry name" value="OVARIAN CARCINOMA ANTIGEN CA125-RELATED"/>
    <property type="match status" value="1"/>
</dbReference>
<evidence type="ECO:0000313" key="18">
    <source>
        <dbReference type="Proteomes" id="UP001359559"/>
    </source>
</evidence>
<dbReference type="CDD" id="cd14319">
    <property type="entry name" value="UBA_NBR1"/>
    <property type="match status" value="1"/>
</dbReference>
<evidence type="ECO:0000256" key="6">
    <source>
        <dbReference type="ARBA" id="ARBA00022723"/>
    </source>
</evidence>
<comment type="subunit">
    <text evidence="3">Homodimers and heterodimers.</text>
</comment>
<comment type="subcellular location">
    <subcellularLocation>
        <location evidence="2">Cytoplasmic vesicle</location>
        <location evidence="2">Autophagosome</location>
    </subcellularLocation>
    <subcellularLocation>
        <location evidence="1">Vacuole</location>
    </subcellularLocation>
</comment>
<evidence type="ECO:0000256" key="1">
    <source>
        <dbReference type="ARBA" id="ARBA00004116"/>
    </source>
</evidence>
<dbReference type="GO" id="GO:0006914">
    <property type="term" value="P:autophagy"/>
    <property type="evidence" value="ECO:0007669"/>
    <property type="project" value="UniProtKB-KW"/>
</dbReference>
<dbReference type="InterPro" id="IPR009060">
    <property type="entry name" value="UBA-like_sf"/>
</dbReference>
<sequence length="783" mass="84506">MKSSLVIKVQHGDILRRFTVQADENNRLDLDMAGLRAKIFSIFNFTADANLILRYIDEDGDLVTLVDDDDLHDVMRQQLKFLKINVHINNDSDSKSNAGKVTPAPLLGGAGNVRSSLPEPIHEALSKLSLNGASASHVAVSLADSILKVGQSVLNSHFQPHEPCREFLSNLTQFKAASSNQLPANLADLISMVIQSIPTSQVVVGPSSTSVPKEPISEARSSQPPSADPVSNTSQKVEVNSIMKGVDSASNSQQVAGNIIRGARNVGATPVDLNVLPCDPCSSHSSGVNRGELSSAVPDGDGKKGKMSTDDSLAGKGKSSGASSSSGGSRNSSTHAAALGSGAFFDCPFSGTCTVKSGTAPLQIPSFKRSHSQTEAMTGMFHKGVRCDGCGVFPITGPRFKSKVKENYDLCSICFIEMGNVADYIRMDRPSYGHHVPSSVHGQIKNFPTLPPHVLKKGSIKHGKPKLDSQFILDVNVIDGTMMAPSTAFTKIWRMRNNGTLVWPQGTQLVWIGGNMFSYSHSVDLEVPEDGVPVGKEIDVAVDFRAPPMPGRYLSYWRMASPSGYKFGQRVWVLVQVDASLKDSFYDSSQGLNVSGSKGAQVIDINVQPIEDDTLQTHIPTAPAEPVNQIVDKEPRPELENEISVREATFVGPAAASPGTSVSYPIIDLSETAPAVPTNQQSSNVDVPASSQGIDGINSVEENLLKELEEMGFKQVDLNKEILRINEYDLEQSVEDLCGVFEWDPILEELQEMGFRDNEVNKRLLKKNNGSIKRVVMDLINGE</sequence>
<evidence type="ECO:0000256" key="7">
    <source>
        <dbReference type="ARBA" id="ARBA00022771"/>
    </source>
</evidence>
<dbReference type="GO" id="GO:0015031">
    <property type="term" value="P:protein transport"/>
    <property type="evidence" value="ECO:0007669"/>
    <property type="project" value="UniProtKB-KW"/>
</dbReference>
<keyword evidence="4" id="KW-0813">Transport</keyword>
<dbReference type="InterPro" id="IPR053793">
    <property type="entry name" value="PB1-like"/>
</dbReference>
<accession>A0AAN9IA94</accession>
<evidence type="ECO:0000256" key="13">
    <source>
        <dbReference type="SAM" id="MobiDB-lite"/>
    </source>
</evidence>
<evidence type="ECO:0000256" key="11">
    <source>
        <dbReference type="ARBA" id="ARBA00023329"/>
    </source>
</evidence>
<protein>
    <recommendedName>
        <fullName evidence="19">Protein NBR1 homolog</fullName>
    </recommendedName>
</protein>
<dbReference type="Proteomes" id="UP001359559">
    <property type="component" value="Unassembled WGS sequence"/>
</dbReference>
<feature type="domain" description="UBA" evidence="14">
    <location>
        <begin position="699"/>
        <end position="737"/>
    </location>
</feature>
<dbReference type="PANTHER" id="PTHR20930:SF0">
    <property type="entry name" value="PROTEIN ILRUN"/>
    <property type="match status" value="1"/>
</dbReference>
<evidence type="ECO:0000259" key="16">
    <source>
        <dbReference type="PROSITE" id="PS51745"/>
    </source>
</evidence>
<dbReference type="EMBL" id="JAYKXN010000008">
    <property type="protein sequence ID" value="KAK7265631.1"/>
    <property type="molecule type" value="Genomic_DNA"/>
</dbReference>
<dbReference type="SUPFAM" id="SSF57850">
    <property type="entry name" value="RING/U-box"/>
    <property type="match status" value="1"/>
</dbReference>
<evidence type="ECO:0000256" key="9">
    <source>
        <dbReference type="ARBA" id="ARBA00022927"/>
    </source>
</evidence>